<dbReference type="PANTHER" id="PTHR13833">
    <property type="match status" value="1"/>
</dbReference>
<feature type="domain" description="Teneurin NHL" evidence="2">
    <location>
        <begin position="108"/>
        <end position="157"/>
    </location>
</feature>
<gene>
    <name evidence="3" type="ORF">S01H4_54991</name>
</gene>
<feature type="domain" description="Teneurin NHL" evidence="2">
    <location>
        <begin position="51"/>
        <end position="102"/>
    </location>
</feature>
<accession>X1D7L6</accession>
<keyword evidence="1" id="KW-0677">Repeat</keyword>
<evidence type="ECO:0000313" key="3">
    <source>
        <dbReference type="EMBL" id="GAH16746.1"/>
    </source>
</evidence>
<feature type="non-terminal residue" evidence="3">
    <location>
        <position position="1"/>
    </location>
</feature>
<feature type="non-terminal residue" evidence="3">
    <location>
        <position position="253"/>
    </location>
</feature>
<dbReference type="PROSITE" id="PS51125">
    <property type="entry name" value="NHL"/>
    <property type="match status" value="1"/>
</dbReference>
<reference evidence="3" key="1">
    <citation type="journal article" date="2014" name="Front. Microbiol.">
        <title>High frequency of phylogenetically diverse reductive dehalogenase-homologous genes in deep subseafloor sedimentary metagenomes.</title>
        <authorList>
            <person name="Kawai M."/>
            <person name="Futagami T."/>
            <person name="Toyoda A."/>
            <person name="Takaki Y."/>
            <person name="Nishi S."/>
            <person name="Hori S."/>
            <person name="Arai W."/>
            <person name="Tsubouchi T."/>
            <person name="Morono Y."/>
            <person name="Uchiyama I."/>
            <person name="Ito T."/>
            <person name="Fujiyama A."/>
            <person name="Inagaki F."/>
            <person name="Takami H."/>
        </authorList>
    </citation>
    <scope>NUCLEOTIDE SEQUENCE</scope>
    <source>
        <strain evidence="3">Expedition CK06-06</strain>
    </source>
</reference>
<dbReference type="EMBL" id="BART01031694">
    <property type="protein sequence ID" value="GAH16746.1"/>
    <property type="molecule type" value="Genomic_DNA"/>
</dbReference>
<dbReference type="SUPFAM" id="SSF63829">
    <property type="entry name" value="Calcium-dependent phosphotriesterase"/>
    <property type="match status" value="1"/>
</dbReference>
<evidence type="ECO:0000256" key="1">
    <source>
        <dbReference type="ARBA" id="ARBA00022737"/>
    </source>
</evidence>
<sequence length="253" mass="26508">PIAEGLRGSMDVDVDDQGNFFVVAHIPSCIQKVDPNGVRTTVAGVCSSEGYGGDGGSATAALLNYPSGIDLDAVGNIYIADRYNHRVRKVDSSGIITTVAGNGTRGYSGDEGPATQAQLTYPGAVAIDLAGNLFIAEGSHIRKVDNSGMITTVAGGGDWTNPDDGIPATQASFGGIHDVVVDTLGNLYLTEIWNNRVWKVDTVGIITTISGGVRGYSGDGGPATDALLNYPSYLAMDPAGNLYINDWYNYRIR</sequence>
<dbReference type="Gene3D" id="2.120.10.30">
    <property type="entry name" value="TolB, C-terminal domain"/>
    <property type="match status" value="2"/>
</dbReference>
<protein>
    <recommendedName>
        <fullName evidence="2">Teneurin NHL domain-containing protein</fullName>
    </recommendedName>
</protein>
<organism evidence="3">
    <name type="scientific">marine sediment metagenome</name>
    <dbReference type="NCBI Taxonomy" id="412755"/>
    <lineage>
        <taxon>unclassified sequences</taxon>
        <taxon>metagenomes</taxon>
        <taxon>ecological metagenomes</taxon>
    </lineage>
</organism>
<dbReference type="AlphaFoldDB" id="X1D7L6"/>
<dbReference type="Pfam" id="PF25021">
    <property type="entry name" value="TEN_NHL"/>
    <property type="match status" value="2"/>
</dbReference>
<dbReference type="InterPro" id="IPR056822">
    <property type="entry name" value="TEN_NHL"/>
</dbReference>
<dbReference type="InterPro" id="IPR001258">
    <property type="entry name" value="NHL_repeat"/>
</dbReference>
<comment type="caution">
    <text evidence="3">The sequence shown here is derived from an EMBL/GenBank/DDBJ whole genome shotgun (WGS) entry which is preliminary data.</text>
</comment>
<dbReference type="InterPro" id="IPR011042">
    <property type="entry name" value="6-blade_b-propeller_TolB-like"/>
</dbReference>
<proteinExistence type="predicted"/>
<evidence type="ECO:0000259" key="2">
    <source>
        <dbReference type="Pfam" id="PF25021"/>
    </source>
</evidence>
<name>X1D7L6_9ZZZZ</name>
<dbReference type="PANTHER" id="PTHR13833:SF71">
    <property type="entry name" value="NHL DOMAIN-CONTAINING PROTEIN"/>
    <property type="match status" value="1"/>
</dbReference>